<feature type="transmembrane region" description="Helical" evidence="6">
    <location>
        <begin position="57"/>
        <end position="77"/>
    </location>
</feature>
<evidence type="ECO:0000259" key="7">
    <source>
        <dbReference type="Pfam" id="PF00892"/>
    </source>
</evidence>
<feature type="transmembrane region" description="Helical" evidence="6">
    <location>
        <begin position="194"/>
        <end position="214"/>
    </location>
</feature>
<dbReference type="PANTHER" id="PTHR31218">
    <property type="entry name" value="WAT1-RELATED PROTEIN"/>
    <property type="match status" value="1"/>
</dbReference>
<dbReference type="InterPro" id="IPR037185">
    <property type="entry name" value="EmrE-like"/>
</dbReference>
<reference evidence="8 9" key="1">
    <citation type="journal article" date="2017" name="Front. Genet.">
        <title>Draft sequencing of the heterozygous diploid genome of Satsuma (Citrus unshiu Marc.) using a hybrid assembly approach.</title>
        <authorList>
            <person name="Shimizu T."/>
            <person name="Tanizawa Y."/>
            <person name="Mochizuki T."/>
            <person name="Nagasaki H."/>
            <person name="Yoshioka T."/>
            <person name="Toyoda A."/>
            <person name="Fujiyama A."/>
            <person name="Kaminuma E."/>
            <person name="Nakamura Y."/>
        </authorList>
    </citation>
    <scope>NUCLEOTIDE SEQUENCE [LARGE SCALE GENOMIC DNA]</scope>
    <source>
        <strain evidence="9">cv. Miyagawa wase</strain>
    </source>
</reference>
<dbReference type="GO" id="GO:0022857">
    <property type="term" value="F:transmembrane transporter activity"/>
    <property type="evidence" value="ECO:0007669"/>
    <property type="project" value="InterPro"/>
</dbReference>
<evidence type="ECO:0000256" key="4">
    <source>
        <dbReference type="ARBA" id="ARBA00022989"/>
    </source>
</evidence>
<dbReference type="EMBL" id="BDQV01000375">
    <property type="protein sequence ID" value="GAY63847.1"/>
    <property type="molecule type" value="Genomic_DNA"/>
</dbReference>
<keyword evidence="9" id="KW-1185">Reference proteome</keyword>
<evidence type="ECO:0000256" key="3">
    <source>
        <dbReference type="ARBA" id="ARBA00022692"/>
    </source>
</evidence>
<evidence type="ECO:0000313" key="8">
    <source>
        <dbReference type="EMBL" id="GAY63847.1"/>
    </source>
</evidence>
<comment type="caution">
    <text evidence="8">The sequence shown here is derived from an EMBL/GenBank/DDBJ whole genome shotgun (WGS) entry which is preliminary data.</text>
</comment>
<evidence type="ECO:0000313" key="9">
    <source>
        <dbReference type="Proteomes" id="UP000236630"/>
    </source>
</evidence>
<proteinExistence type="inferred from homology"/>
<feature type="transmembrane region" description="Helical" evidence="6">
    <location>
        <begin position="290"/>
        <end position="309"/>
    </location>
</feature>
<dbReference type="SUPFAM" id="SSF103481">
    <property type="entry name" value="Multidrug resistance efflux transporter EmrE"/>
    <property type="match status" value="2"/>
</dbReference>
<evidence type="ECO:0000256" key="6">
    <source>
        <dbReference type="RuleBase" id="RU363077"/>
    </source>
</evidence>
<sequence>MKQHTTSLRRAMAFELSAFKVINRFKPHILMILLQICVASVYFLTEDSFNQGLNPHIYVTYRHAAGSLMMFPFAYFLERKIRPKLTLAVFLEIFLLSLLGVSLALNLYFASMKYVHPTFMTAVVNTIPCMTFIIAVVFRLEIVDVRSPRGIAKILGTLASLVGVMVIAFYKGPAVPSLKGAPIHLGTNSVHENWLKGSILTVASCILWSSFYIMQAFTLKKYPAKLSISAWMNCIGAAQSAVYTIIVQPKAAAWSTTSGIDLWCIIYSGAVSSCLNLFIQLWCIEQRGPVFVTIFNPLTTVIVAVAAYFLVGEKLHTGCILGGLIVIIGLYSLLWGKEGDQHCIKNQKQSFPACDEQTKPDDHALTLSETDIP</sequence>
<protein>
    <recommendedName>
        <fullName evidence="6">WAT1-related protein</fullName>
    </recommendedName>
</protein>
<dbReference type="InterPro" id="IPR000620">
    <property type="entry name" value="EamA_dom"/>
</dbReference>
<keyword evidence="3 6" id="KW-0812">Transmembrane</keyword>
<dbReference type="GO" id="GO:0016020">
    <property type="term" value="C:membrane"/>
    <property type="evidence" value="ECO:0007669"/>
    <property type="project" value="UniProtKB-SubCell"/>
</dbReference>
<feature type="domain" description="EamA" evidence="7">
    <location>
        <begin position="29"/>
        <end position="167"/>
    </location>
</feature>
<feature type="domain" description="EamA" evidence="7">
    <location>
        <begin position="196"/>
        <end position="333"/>
    </location>
</feature>
<evidence type="ECO:0000256" key="2">
    <source>
        <dbReference type="ARBA" id="ARBA00007635"/>
    </source>
</evidence>
<feature type="transmembrane region" description="Helical" evidence="6">
    <location>
        <begin position="89"/>
        <end position="109"/>
    </location>
</feature>
<keyword evidence="4 6" id="KW-1133">Transmembrane helix</keyword>
<feature type="transmembrane region" description="Helical" evidence="6">
    <location>
        <begin position="115"/>
        <end position="138"/>
    </location>
</feature>
<comment type="subcellular location">
    <subcellularLocation>
        <location evidence="1 6">Membrane</location>
        <topology evidence="1 6">Multi-pass membrane protein</topology>
    </subcellularLocation>
</comment>
<comment type="similarity">
    <text evidence="2 6">Belongs to the drug/metabolite transporter (DMT) superfamily. Plant drug/metabolite exporter (P-DME) (TC 2.A.7.4) family.</text>
</comment>
<keyword evidence="5 6" id="KW-0472">Membrane</keyword>
<feature type="transmembrane region" description="Helical" evidence="6">
    <location>
        <begin position="226"/>
        <end position="248"/>
    </location>
</feature>
<accession>A0A2H5QGU3</accession>
<dbReference type="InterPro" id="IPR030184">
    <property type="entry name" value="WAT1-related"/>
</dbReference>
<evidence type="ECO:0000256" key="1">
    <source>
        <dbReference type="ARBA" id="ARBA00004141"/>
    </source>
</evidence>
<dbReference type="Pfam" id="PF00892">
    <property type="entry name" value="EamA"/>
    <property type="match status" value="2"/>
</dbReference>
<name>A0A2H5QGU3_CITUN</name>
<dbReference type="STRING" id="55188.A0A2H5QGU3"/>
<dbReference type="Proteomes" id="UP000236630">
    <property type="component" value="Unassembled WGS sequence"/>
</dbReference>
<dbReference type="AlphaFoldDB" id="A0A2H5QGU3"/>
<gene>
    <name evidence="8" type="ORF">CUMW_228990</name>
</gene>
<feature type="transmembrane region" description="Helical" evidence="6">
    <location>
        <begin position="260"/>
        <end position="278"/>
    </location>
</feature>
<organism evidence="8 9">
    <name type="scientific">Citrus unshiu</name>
    <name type="common">Satsuma mandarin</name>
    <name type="synonym">Citrus nobilis var. unshiu</name>
    <dbReference type="NCBI Taxonomy" id="55188"/>
    <lineage>
        <taxon>Eukaryota</taxon>
        <taxon>Viridiplantae</taxon>
        <taxon>Streptophyta</taxon>
        <taxon>Embryophyta</taxon>
        <taxon>Tracheophyta</taxon>
        <taxon>Spermatophyta</taxon>
        <taxon>Magnoliopsida</taxon>
        <taxon>eudicotyledons</taxon>
        <taxon>Gunneridae</taxon>
        <taxon>Pentapetalae</taxon>
        <taxon>rosids</taxon>
        <taxon>malvids</taxon>
        <taxon>Sapindales</taxon>
        <taxon>Rutaceae</taxon>
        <taxon>Aurantioideae</taxon>
        <taxon>Citrus</taxon>
    </lineage>
</organism>
<feature type="transmembrane region" description="Helical" evidence="6">
    <location>
        <begin position="150"/>
        <end position="170"/>
    </location>
</feature>
<feature type="transmembrane region" description="Helical" evidence="6">
    <location>
        <begin position="29"/>
        <end position="45"/>
    </location>
</feature>
<evidence type="ECO:0000256" key="5">
    <source>
        <dbReference type="ARBA" id="ARBA00023136"/>
    </source>
</evidence>
<feature type="transmembrane region" description="Helical" evidence="6">
    <location>
        <begin position="315"/>
        <end position="335"/>
    </location>
</feature>